<evidence type="ECO:0000313" key="3">
    <source>
        <dbReference type="Proteomes" id="UP000256310"/>
    </source>
</evidence>
<organism evidence="2 3">
    <name type="scientific">Parasphingopyxis lamellibrachiae</name>
    <dbReference type="NCBI Taxonomy" id="680125"/>
    <lineage>
        <taxon>Bacteria</taxon>
        <taxon>Pseudomonadati</taxon>
        <taxon>Pseudomonadota</taxon>
        <taxon>Alphaproteobacteria</taxon>
        <taxon>Sphingomonadales</taxon>
        <taxon>Sphingomonadaceae</taxon>
        <taxon>Parasphingopyxis</taxon>
    </lineage>
</organism>
<evidence type="ECO:0000313" key="2">
    <source>
        <dbReference type="EMBL" id="RED15960.1"/>
    </source>
</evidence>
<comment type="caution">
    <text evidence="2">The sequence shown here is derived from an EMBL/GenBank/DDBJ whole genome shotgun (WGS) entry which is preliminary data.</text>
</comment>
<evidence type="ECO:0000256" key="1">
    <source>
        <dbReference type="SAM" id="SignalP"/>
    </source>
</evidence>
<dbReference type="RefSeq" id="WP_116237155.1">
    <property type="nucleotide sequence ID" value="NZ_QRDP01000004.1"/>
</dbReference>
<dbReference type="PANTHER" id="PTHR36302">
    <property type="entry name" value="BLR7088 PROTEIN"/>
    <property type="match status" value="1"/>
</dbReference>
<dbReference type="EMBL" id="QRDP01000004">
    <property type="protein sequence ID" value="RED15960.1"/>
    <property type="molecule type" value="Genomic_DNA"/>
</dbReference>
<name>A0A3D9FDQ4_9SPHN</name>
<dbReference type="Proteomes" id="UP000256310">
    <property type="component" value="Unassembled WGS sequence"/>
</dbReference>
<feature type="chain" id="PRO_5017636807" description="Copper(I)-binding protein" evidence="1">
    <location>
        <begin position="24"/>
        <end position="155"/>
    </location>
</feature>
<dbReference type="InterPro" id="IPR007410">
    <property type="entry name" value="LpqE-like"/>
</dbReference>
<protein>
    <recommendedName>
        <fullName evidence="4">Copper(I)-binding protein</fullName>
    </recommendedName>
</protein>
<feature type="signal peptide" evidence="1">
    <location>
        <begin position="1"/>
        <end position="23"/>
    </location>
</feature>
<sequence length="155" mass="16241">MRFPITAAIASIALFACSSAEEAAPLETVENAWVRLPAVDGRPAAAYFMLNGGEAGDTLLAVDSERVATIELHETTMEDGVMRMRPIMSADVPAGETVAFEPGGRHAMLFGIDPEITPGTSVSLNFRFDSGRDVSVDAVTIAAGGDAPFEAAQPE</sequence>
<dbReference type="PANTHER" id="PTHR36302:SF1">
    <property type="entry name" value="COPPER CHAPERONE PCU(A)C"/>
    <property type="match status" value="1"/>
</dbReference>
<keyword evidence="3" id="KW-1185">Reference proteome</keyword>
<gene>
    <name evidence="2" type="ORF">DFR46_0969</name>
</gene>
<evidence type="ECO:0008006" key="4">
    <source>
        <dbReference type="Google" id="ProtNLM"/>
    </source>
</evidence>
<dbReference type="SUPFAM" id="SSF110087">
    <property type="entry name" value="DR1885-like metal-binding protein"/>
    <property type="match status" value="1"/>
</dbReference>
<dbReference type="Gene3D" id="2.60.40.1890">
    <property type="entry name" value="PCu(A)C copper chaperone"/>
    <property type="match status" value="1"/>
</dbReference>
<dbReference type="PROSITE" id="PS51257">
    <property type="entry name" value="PROKAR_LIPOPROTEIN"/>
    <property type="match status" value="1"/>
</dbReference>
<keyword evidence="1" id="KW-0732">Signal</keyword>
<dbReference type="InterPro" id="IPR036182">
    <property type="entry name" value="PCuAC_sf"/>
</dbReference>
<accession>A0A3D9FDQ4</accession>
<dbReference type="OrthoDB" id="9796962at2"/>
<dbReference type="AlphaFoldDB" id="A0A3D9FDQ4"/>
<reference evidence="2 3" key="1">
    <citation type="submission" date="2018-07" db="EMBL/GenBank/DDBJ databases">
        <title>Genomic Encyclopedia of Type Strains, Phase IV (KMG-IV): sequencing the most valuable type-strain genomes for metagenomic binning, comparative biology and taxonomic classification.</title>
        <authorList>
            <person name="Goeker M."/>
        </authorList>
    </citation>
    <scope>NUCLEOTIDE SEQUENCE [LARGE SCALE GENOMIC DNA]</scope>
    <source>
        <strain evidence="2 3">DSM 26725</strain>
    </source>
</reference>
<dbReference type="InterPro" id="IPR058248">
    <property type="entry name" value="Lxx211020-like"/>
</dbReference>
<dbReference type="Pfam" id="PF04314">
    <property type="entry name" value="PCuAC"/>
    <property type="match status" value="1"/>
</dbReference>
<proteinExistence type="predicted"/>